<dbReference type="InterPro" id="IPR003838">
    <property type="entry name" value="ABC3_permease_C"/>
</dbReference>
<evidence type="ECO:0000256" key="2">
    <source>
        <dbReference type="ARBA" id="ARBA00022475"/>
    </source>
</evidence>
<sequence>MLKNYLKIAWRYLLKNKAHSFINIAGLSAGMTVAMLIGLWIRDEWDFDRVHTNYNSIAQVLQQRRINGRVETSEAVPIPLNTALHTEYKPYFSRIAMATMVWPHAIAAGEQVVDAPGHFIEPDGPDLFSLDMIAGRRDALKEPNAILIAASLAKALYGNQVALGQTLQLDNKNSFKVAGVYKDLPANSTFHKVTFMAPWAYFQAAEQGMDRSLHDWGDNFVLEFVQLAPGMDAACVSARIRDVKLKHVNREGAMYEPAMILQPMANWHLYSQFRDGRNAGGRIQYVWLFGIIGAFVLLLACINFMNLSTARSAKRAKEVGLRKTVGSLRGQLVVQFYSESVLMALLAFVIALLAVVLLLPSFNLLADKEIAMPWSRPWFWVSSAAFTIGTALLAGSYPALFLSSFQPLKVLKGNVYMGRQGALPRKVLVVVQFTVSVLLIIGTLIVFRQIRFAKNRPVGYDREGLVSVFTGTMDIHNHFEAVKADLLRSGMVTAVAQSSSPLTGVNNNSGDVHWEGMPAGFSGDFGIVRVTMDYPQTVGMRLLQGRSFSNAYATDSMAVLLNERAVQYMGLEHPLGAVLKLGRQELHVIGIVKDMVMESPYEPVKQTIFRVGKAEFDFLNLRINPHVNMHDALTQIEAVYKTYSPATPFTYRFVDVEYGRKFINEERVGNLAGIFAALAVFISCLGLFGMAAFMAEQRIREIGIRKVMGASVTGLWALLSREFVWLVGIALLIAIPAGYVGMNKWLSHFPYHTPTPWWIYAGTGFGALLLTLLTVSYQGIRAALANPVKNLRAA</sequence>
<feature type="transmembrane region" description="Helical" evidence="6">
    <location>
        <begin position="378"/>
        <end position="402"/>
    </location>
</feature>
<dbReference type="GO" id="GO:0022857">
    <property type="term" value="F:transmembrane transporter activity"/>
    <property type="evidence" value="ECO:0007669"/>
    <property type="project" value="TreeGrafter"/>
</dbReference>
<feature type="domain" description="ABC3 transporter permease C-terminal" evidence="7">
    <location>
        <begin position="674"/>
        <end position="783"/>
    </location>
</feature>
<keyword evidence="4 6" id="KW-1133">Transmembrane helix</keyword>
<feature type="domain" description="MacB-like periplasmic core" evidence="8">
    <location>
        <begin position="437"/>
        <end position="638"/>
    </location>
</feature>
<dbReference type="Pfam" id="PF02687">
    <property type="entry name" value="FtsX"/>
    <property type="match status" value="2"/>
</dbReference>
<dbReference type="InterPro" id="IPR025857">
    <property type="entry name" value="MacB_PCD"/>
</dbReference>
<keyword evidence="3 6" id="KW-0812">Transmembrane</keyword>
<accession>A0A2T7BC07</accession>
<gene>
    <name evidence="9" type="ORF">DCC81_19500</name>
</gene>
<feature type="transmembrane region" description="Helical" evidence="6">
    <location>
        <begin position="341"/>
        <end position="366"/>
    </location>
</feature>
<dbReference type="EMBL" id="QCYK01000003">
    <property type="protein sequence ID" value="PUZ22622.1"/>
    <property type="molecule type" value="Genomic_DNA"/>
</dbReference>
<organism evidence="9 10">
    <name type="scientific">Chitinophaga parva</name>
    <dbReference type="NCBI Taxonomy" id="2169414"/>
    <lineage>
        <taxon>Bacteria</taxon>
        <taxon>Pseudomonadati</taxon>
        <taxon>Bacteroidota</taxon>
        <taxon>Chitinophagia</taxon>
        <taxon>Chitinophagales</taxon>
        <taxon>Chitinophagaceae</taxon>
        <taxon>Chitinophaga</taxon>
    </lineage>
</organism>
<evidence type="ECO:0000256" key="1">
    <source>
        <dbReference type="ARBA" id="ARBA00004651"/>
    </source>
</evidence>
<dbReference type="Proteomes" id="UP000244450">
    <property type="component" value="Unassembled WGS sequence"/>
</dbReference>
<dbReference type="AlphaFoldDB" id="A0A2T7BC07"/>
<feature type="transmembrane region" description="Helical" evidence="6">
    <location>
        <begin position="427"/>
        <end position="447"/>
    </location>
</feature>
<dbReference type="PANTHER" id="PTHR30572:SF18">
    <property type="entry name" value="ABC-TYPE MACROLIDE FAMILY EXPORT SYSTEM PERMEASE COMPONENT 2"/>
    <property type="match status" value="1"/>
</dbReference>
<evidence type="ECO:0000259" key="8">
    <source>
        <dbReference type="Pfam" id="PF12704"/>
    </source>
</evidence>
<evidence type="ECO:0000256" key="4">
    <source>
        <dbReference type="ARBA" id="ARBA00022989"/>
    </source>
</evidence>
<keyword evidence="2" id="KW-1003">Cell membrane</keyword>
<feature type="transmembrane region" description="Helical" evidence="6">
    <location>
        <begin position="715"/>
        <end position="737"/>
    </location>
</feature>
<name>A0A2T7BC07_9BACT</name>
<evidence type="ECO:0000313" key="10">
    <source>
        <dbReference type="Proteomes" id="UP000244450"/>
    </source>
</evidence>
<protein>
    <submittedName>
        <fullName evidence="9">ABC transporter permease</fullName>
    </submittedName>
</protein>
<feature type="transmembrane region" description="Helical" evidence="6">
    <location>
        <begin position="21"/>
        <end position="41"/>
    </location>
</feature>
<comment type="subcellular location">
    <subcellularLocation>
        <location evidence="1">Cell membrane</location>
        <topology evidence="1">Multi-pass membrane protein</topology>
    </subcellularLocation>
</comment>
<dbReference type="InterPro" id="IPR050250">
    <property type="entry name" value="Macrolide_Exporter_MacB"/>
</dbReference>
<comment type="caution">
    <text evidence="9">The sequence shown here is derived from an EMBL/GenBank/DDBJ whole genome shotgun (WGS) entry which is preliminary data.</text>
</comment>
<dbReference type="RefSeq" id="WP_108688368.1">
    <property type="nucleotide sequence ID" value="NZ_QCYK01000003.1"/>
</dbReference>
<keyword evidence="10" id="KW-1185">Reference proteome</keyword>
<dbReference type="Pfam" id="PF12704">
    <property type="entry name" value="MacB_PCD"/>
    <property type="match status" value="2"/>
</dbReference>
<evidence type="ECO:0000256" key="5">
    <source>
        <dbReference type="ARBA" id="ARBA00023136"/>
    </source>
</evidence>
<feature type="domain" description="ABC3 transporter permease C-terminal" evidence="7">
    <location>
        <begin position="291"/>
        <end position="407"/>
    </location>
</feature>
<dbReference type="OrthoDB" id="5933722at2"/>
<feature type="transmembrane region" description="Helical" evidence="6">
    <location>
        <begin position="671"/>
        <end position="694"/>
    </location>
</feature>
<dbReference type="GO" id="GO:0005886">
    <property type="term" value="C:plasma membrane"/>
    <property type="evidence" value="ECO:0007669"/>
    <property type="project" value="UniProtKB-SubCell"/>
</dbReference>
<feature type="transmembrane region" description="Helical" evidence="6">
    <location>
        <begin position="757"/>
        <end position="777"/>
    </location>
</feature>
<feature type="domain" description="MacB-like periplasmic core" evidence="8">
    <location>
        <begin position="20"/>
        <end position="242"/>
    </location>
</feature>
<reference evidence="9 10" key="1">
    <citation type="submission" date="2018-04" db="EMBL/GenBank/DDBJ databases">
        <title>Chitinophaga fuyangensis sp. nov., isolated from soil in a chemical factory.</title>
        <authorList>
            <person name="Chen K."/>
        </authorList>
    </citation>
    <scope>NUCLEOTIDE SEQUENCE [LARGE SCALE GENOMIC DNA]</scope>
    <source>
        <strain evidence="9 10">LY-1</strain>
    </source>
</reference>
<evidence type="ECO:0000313" key="9">
    <source>
        <dbReference type="EMBL" id="PUZ22622.1"/>
    </source>
</evidence>
<feature type="transmembrane region" description="Helical" evidence="6">
    <location>
        <begin position="285"/>
        <end position="307"/>
    </location>
</feature>
<evidence type="ECO:0000256" key="3">
    <source>
        <dbReference type="ARBA" id="ARBA00022692"/>
    </source>
</evidence>
<proteinExistence type="predicted"/>
<evidence type="ECO:0000256" key="6">
    <source>
        <dbReference type="SAM" id="Phobius"/>
    </source>
</evidence>
<dbReference type="PANTHER" id="PTHR30572">
    <property type="entry name" value="MEMBRANE COMPONENT OF TRANSPORTER-RELATED"/>
    <property type="match status" value="1"/>
</dbReference>
<evidence type="ECO:0000259" key="7">
    <source>
        <dbReference type="Pfam" id="PF02687"/>
    </source>
</evidence>
<keyword evidence="5 6" id="KW-0472">Membrane</keyword>